<protein>
    <submittedName>
        <fullName evidence="1">Uncharacterized protein</fullName>
    </submittedName>
</protein>
<comment type="caution">
    <text evidence="1">The sequence shown here is derived from an EMBL/GenBank/DDBJ whole genome shotgun (WGS) entry which is preliminary data.</text>
</comment>
<evidence type="ECO:0000313" key="2">
    <source>
        <dbReference type="Proteomes" id="UP001283361"/>
    </source>
</evidence>
<gene>
    <name evidence="1" type="ORF">RRG08_054743</name>
</gene>
<reference evidence="1" key="1">
    <citation type="journal article" date="2023" name="G3 (Bethesda)">
        <title>A reference genome for the long-term kleptoplast-retaining sea slug Elysia crispata morphotype clarki.</title>
        <authorList>
            <person name="Eastman K.E."/>
            <person name="Pendleton A.L."/>
            <person name="Shaikh M.A."/>
            <person name="Suttiyut T."/>
            <person name="Ogas R."/>
            <person name="Tomko P."/>
            <person name="Gavelis G."/>
            <person name="Widhalm J.R."/>
            <person name="Wisecaver J.H."/>
        </authorList>
    </citation>
    <scope>NUCLEOTIDE SEQUENCE</scope>
    <source>
        <strain evidence="1">ECLA1</strain>
    </source>
</reference>
<dbReference type="AlphaFoldDB" id="A0AAE1B2J6"/>
<sequence>MKSEAIKLEVSLSKEYTVQISRVVLSGGHKEFRTNLCIQASNFDAAGSNDETDSLESHLEYHLLLVLTAPVGGLLWRILTLGMFQTTERVACQILQDCDDDARAFNELYQWTTFSFC</sequence>
<organism evidence="1 2">
    <name type="scientific">Elysia crispata</name>
    <name type="common">lettuce slug</name>
    <dbReference type="NCBI Taxonomy" id="231223"/>
    <lineage>
        <taxon>Eukaryota</taxon>
        <taxon>Metazoa</taxon>
        <taxon>Spiralia</taxon>
        <taxon>Lophotrochozoa</taxon>
        <taxon>Mollusca</taxon>
        <taxon>Gastropoda</taxon>
        <taxon>Heterobranchia</taxon>
        <taxon>Euthyneura</taxon>
        <taxon>Panpulmonata</taxon>
        <taxon>Sacoglossa</taxon>
        <taxon>Placobranchoidea</taxon>
        <taxon>Plakobranchidae</taxon>
        <taxon>Elysia</taxon>
    </lineage>
</organism>
<evidence type="ECO:0000313" key="1">
    <source>
        <dbReference type="EMBL" id="KAK3797726.1"/>
    </source>
</evidence>
<name>A0AAE1B2J6_9GAST</name>
<accession>A0AAE1B2J6</accession>
<dbReference type="EMBL" id="JAWDGP010000750">
    <property type="protein sequence ID" value="KAK3797726.1"/>
    <property type="molecule type" value="Genomic_DNA"/>
</dbReference>
<keyword evidence="2" id="KW-1185">Reference proteome</keyword>
<dbReference type="Proteomes" id="UP001283361">
    <property type="component" value="Unassembled WGS sequence"/>
</dbReference>
<proteinExistence type="predicted"/>